<proteinExistence type="predicted"/>
<reference evidence="2" key="1">
    <citation type="submission" date="2019-08" db="EMBL/GenBank/DDBJ databases">
        <authorList>
            <person name="Kucharzyk K."/>
            <person name="Murdoch R.W."/>
            <person name="Higgins S."/>
            <person name="Loffler F."/>
        </authorList>
    </citation>
    <scope>NUCLEOTIDE SEQUENCE</scope>
</reference>
<name>A0A645HQ03_9ZZZZ</name>
<dbReference type="AlphaFoldDB" id="A0A645HQ03"/>
<comment type="caution">
    <text evidence="2">The sequence shown here is derived from an EMBL/GenBank/DDBJ whole genome shotgun (WGS) entry which is preliminary data.</text>
</comment>
<protein>
    <submittedName>
        <fullName evidence="2">Uncharacterized protein</fullName>
    </submittedName>
</protein>
<gene>
    <name evidence="2" type="ORF">SDC9_188683</name>
</gene>
<accession>A0A645HQ03</accession>
<dbReference type="EMBL" id="VSSQ01098002">
    <property type="protein sequence ID" value="MPN41141.1"/>
    <property type="molecule type" value="Genomic_DNA"/>
</dbReference>
<feature type="compositionally biased region" description="Basic and acidic residues" evidence="1">
    <location>
        <begin position="65"/>
        <end position="75"/>
    </location>
</feature>
<organism evidence="2">
    <name type="scientific">bioreactor metagenome</name>
    <dbReference type="NCBI Taxonomy" id="1076179"/>
    <lineage>
        <taxon>unclassified sequences</taxon>
        <taxon>metagenomes</taxon>
        <taxon>ecological metagenomes</taxon>
    </lineage>
</organism>
<evidence type="ECO:0000313" key="2">
    <source>
        <dbReference type="EMBL" id="MPN41141.1"/>
    </source>
</evidence>
<evidence type="ECO:0000256" key="1">
    <source>
        <dbReference type="SAM" id="MobiDB-lite"/>
    </source>
</evidence>
<feature type="region of interest" description="Disordered" evidence="1">
    <location>
        <begin position="46"/>
        <end position="125"/>
    </location>
</feature>
<sequence length="125" mass="13670">MRAVVRDEALDVVAVRELDTFDEVEIAVEEVDVRLHRLTCLVRVDAGTVRRPDDDRGRSIGGFGEGDRQHLEGAPRTRSGNGESVVEGTADGQRENAEQCQQCEPDRQHAASEPETGASQAVQKC</sequence>
<feature type="compositionally biased region" description="Basic and acidic residues" evidence="1">
    <location>
        <begin position="48"/>
        <end position="58"/>
    </location>
</feature>